<keyword evidence="2" id="KW-0238">DNA-binding</keyword>
<evidence type="ECO:0000256" key="3">
    <source>
        <dbReference type="ARBA" id="ARBA00023163"/>
    </source>
</evidence>
<organism evidence="5 6">
    <name type="scientific">Candidatus Sungbacteria bacterium RIFCSPLOWO2_12_FULL_41_11</name>
    <dbReference type="NCBI Taxonomy" id="1802286"/>
    <lineage>
        <taxon>Bacteria</taxon>
        <taxon>Candidatus Sungiibacteriota</taxon>
    </lineage>
</organism>
<keyword evidence="3" id="KW-0804">Transcription</keyword>
<dbReference type="InterPro" id="IPR011991">
    <property type="entry name" value="ArsR-like_HTH"/>
</dbReference>
<protein>
    <recommendedName>
        <fullName evidence="4">HTH arsR-type domain-containing protein</fullName>
    </recommendedName>
</protein>
<dbReference type="AlphaFoldDB" id="A0A1G2LNT4"/>
<feature type="domain" description="HTH arsR-type" evidence="4">
    <location>
        <begin position="1"/>
        <end position="90"/>
    </location>
</feature>
<dbReference type="Gene3D" id="1.10.10.10">
    <property type="entry name" value="Winged helix-like DNA-binding domain superfamily/Winged helix DNA-binding domain"/>
    <property type="match status" value="1"/>
</dbReference>
<dbReference type="PANTHER" id="PTHR33154:SF33">
    <property type="entry name" value="TRANSCRIPTIONAL REPRESSOR SDPR"/>
    <property type="match status" value="1"/>
</dbReference>
<dbReference type="InterPro" id="IPR001845">
    <property type="entry name" value="HTH_ArsR_DNA-bd_dom"/>
</dbReference>
<dbReference type="InterPro" id="IPR051081">
    <property type="entry name" value="HTH_MetalResp_TranReg"/>
</dbReference>
<dbReference type="PANTHER" id="PTHR33154">
    <property type="entry name" value="TRANSCRIPTIONAL REGULATOR, ARSR FAMILY"/>
    <property type="match status" value="1"/>
</dbReference>
<sequence>MDNHMKKLERTIKAMANYRRLAILAYLKGEREATVGNIAAAIHLSFRSTSKHLGVLAAADIVEKEQRRLEAFYWIAPALKPAASRIISLL</sequence>
<dbReference type="Proteomes" id="UP000177171">
    <property type="component" value="Unassembled WGS sequence"/>
</dbReference>
<dbReference type="SUPFAM" id="SSF46785">
    <property type="entry name" value="Winged helix' DNA-binding domain"/>
    <property type="match status" value="1"/>
</dbReference>
<evidence type="ECO:0000256" key="1">
    <source>
        <dbReference type="ARBA" id="ARBA00023015"/>
    </source>
</evidence>
<evidence type="ECO:0000313" key="6">
    <source>
        <dbReference type="Proteomes" id="UP000177171"/>
    </source>
</evidence>
<keyword evidence="1" id="KW-0805">Transcription regulation</keyword>
<comment type="caution">
    <text evidence="5">The sequence shown here is derived from an EMBL/GenBank/DDBJ whole genome shotgun (WGS) entry which is preliminary data.</text>
</comment>
<evidence type="ECO:0000256" key="2">
    <source>
        <dbReference type="ARBA" id="ARBA00023125"/>
    </source>
</evidence>
<proteinExistence type="predicted"/>
<evidence type="ECO:0000313" key="5">
    <source>
        <dbReference type="EMBL" id="OHA13277.1"/>
    </source>
</evidence>
<evidence type="ECO:0000259" key="4">
    <source>
        <dbReference type="PROSITE" id="PS50987"/>
    </source>
</evidence>
<gene>
    <name evidence="5" type="ORF">A3G49_01340</name>
</gene>
<accession>A0A1G2LNT4</accession>
<dbReference type="GO" id="GO:0003700">
    <property type="term" value="F:DNA-binding transcription factor activity"/>
    <property type="evidence" value="ECO:0007669"/>
    <property type="project" value="InterPro"/>
</dbReference>
<dbReference type="Pfam" id="PF12840">
    <property type="entry name" value="HTH_20"/>
    <property type="match status" value="1"/>
</dbReference>
<dbReference type="PROSITE" id="PS50987">
    <property type="entry name" value="HTH_ARSR_2"/>
    <property type="match status" value="1"/>
</dbReference>
<dbReference type="InterPro" id="IPR036390">
    <property type="entry name" value="WH_DNA-bd_sf"/>
</dbReference>
<dbReference type="InterPro" id="IPR036388">
    <property type="entry name" value="WH-like_DNA-bd_sf"/>
</dbReference>
<dbReference type="EMBL" id="MHQY01000031">
    <property type="protein sequence ID" value="OHA13277.1"/>
    <property type="molecule type" value="Genomic_DNA"/>
</dbReference>
<dbReference type="GO" id="GO:0003677">
    <property type="term" value="F:DNA binding"/>
    <property type="evidence" value="ECO:0007669"/>
    <property type="project" value="UniProtKB-KW"/>
</dbReference>
<name>A0A1G2LNT4_9BACT</name>
<reference evidence="5 6" key="1">
    <citation type="journal article" date="2016" name="Nat. Commun.">
        <title>Thousands of microbial genomes shed light on interconnected biogeochemical processes in an aquifer system.</title>
        <authorList>
            <person name="Anantharaman K."/>
            <person name="Brown C.T."/>
            <person name="Hug L.A."/>
            <person name="Sharon I."/>
            <person name="Castelle C.J."/>
            <person name="Probst A.J."/>
            <person name="Thomas B.C."/>
            <person name="Singh A."/>
            <person name="Wilkins M.J."/>
            <person name="Karaoz U."/>
            <person name="Brodie E.L."/>
            <person name="Williams K.H."/>
            <person name="Hubbard S.S."/>
            <person name="Banfield J.F."/>
        </authorList>
    </citation>
    <scope>NUCLEOTIDE SEQUENCE [LARGE SCALE GENOMIC DNA]</scope>
</reference>
<dbReference type="SMART" id="SM00418">
    <property type="entry name" value="HTH_ARSR"/>
    <property type="match status" value="1"/>
</dbReference>
<dbReference type="CDD" id="cd00090">
    <property type="entry name" value="HTH_ARSR"/>
    <property type="match status" value="1"/>
</dbReference>